<sequence length="296" mass="33756">MIEGVARLVCERLLNQLDDSVLNLLVETTTNNSIVAGTREESISIILDYAENVKTLLERKRIHKNVIVKFLYQRGYRSFTFQETKAKLIRRFSDYIRRRQETGNDHDASTSTEGREADRDSAFLVSDVMPDGSRDISAEFVSWFYPMLNSLNSEVSSREWKSDIFLPGCKFSCVFRNNENEESSTTTCSGPEETRQALENITKQDEFCFNTNDTPSGRKAIMKAPDVAKVGVCGVLYRQLHQGTQSVGRFEQIFEFKLDPCIENSWKIKLSTLIITLSRDTTMPTLSEKVISALRL</sequence>
<dbReference type="Proteomes" id="UP001642483">
    <property type="component" value="Unassembled WGS sequence"/>
</dbReference>
<dbReference type="Pfam" id="PF15008">
    <property type="entry name" value="DUF4518"/>
    <property type="match status" value="1"/>
</dbReference>
<dbReference type="EMBL" id="CAWYQH010000119">
    <property type="protein sequence ID" value="CAK8691718.1"/>
    <property type="molecule type" value="Genomic_DNA"/>
</dbReference>
<keyword evidence="2" id="KW-1185">Reference proteome</keyword>
<name>A0ABP0GIZ6_CLALP</name>
<dbReference type="InterPro" id="IPR026698">
    <property type="entry name" value="UPF_C3orf38"/>
</dbReference>
<proteinExistence type="predicted"/>
<evidence type="ECO:0000313" key="2">
    <source>
        <dbReference type="Proteomes" id="UP001642483"/>
    </source>
</evidence>
<accession>A0ABP0GIZ6</accession>
<evidence type="ECO:0000313" key="1">
    <source>
        <dbReference type="EMBL" id="CAK8691718.1"/>
    </source>
</evidence>
<comment type="caution">
    <text evidence="1">The sequence shown here is derived from an EMBL/GenBank/DDBJ whole genome shotgun (WGS) entry which is preliminary data.</text>
</comment>
<dbReference type="PANTHER" id="PTHR21084:SF1">
    <property type="entry name" value="DENSE INCISORS"/>
    <property type="match status" value="1"/>
</dbReference>
<reference evidence="1 2" key="1">
    <citation type="submission" date="2024-02" db="EMBL/GenBank/DDBJ databases">
        <authorList>
            <person name="Daric V."/>
            <person name="Darras S."/>
        </authorList>
    </citation>
    <scope>NUCLEOTIDE SEQUENCE [LARGE SCALE GENOMIC DNA]</scope>
</reference>
<gene>
    <name evidence="1" type="ORF">CVLEPA_LOCUS24479</name>
</gene>
<protein>
    <submittedName>
        <fullName evidence="1">Uncharacterized protein</fullName>
    </submittedName>
</protein>
<dbReference type="PANTHER" id="PTHR21084">
    <property type="entry name" value="DENSE INCISORS"/>
    <property type="match status" value="1"/>
</dbReference>
<organism evidence="1 2">
    <name type="scientific">Clavelina lepadiformis</name>
    <name type="common">Light-bulb sea squirt</name>
    <name type="synonym">Ascidia lepadiformis</name>
    <dbReference type="NCBI Taxonomy" id="159417"/>
    <lineage>
        <taxon>Eukaryota</taxon>
        <taxon>Metazoa</taxon>
        <taxon>Chordata</taxon>
        <taxon>Tunicata</taxon>
        <taxon>Ascidiacea</taxon>
        <taxon>Aplousobranchia</taxon>
        <taxon>Clavelinidae</taxon>
        <taxon>Clavelina</taxon>
    </lineage>
</organism>